<sequence length="261" mass="30140">MACKKKTKLWEPMTKDELKSTTQAMLEEGARGLRTISTQQKKLVNFQSFNMDDPRYGISLVEDNMEPPMLSSYTRQYSQPYPNRCKPFVVKTETPDPIFNRKPKNDFEFTTGLDFKFLDDHMHNLSESRKKVNFFRQLSQSVINENNNAGYNYVLWLIQKLQTTNRQQQLSQKFAKAFDAKKTTRNPTQTAAAATSTLATLLRVANYLVQRIFIIAQGKPWPFATFYLEFTVGGGKLMSLVTFGWQIEQQNLIVVAPFFRG</sequence>
<gene>
    <name evidence="1" type="primary">Dsim\GD24012</name>
    <name evidence="1" type="ORF">Dsim_GD24012</name>
</gene>
<evidence type="ECO:0000313" key="2">
    <source>
        <dbReference type="Proteomes" id="UP000000304"/>
    </source>
</evidence>
<dbReference type="Proteomes" id="UP000000304">
    <property type="component" value="Chromosome 2L"/>
</dbReference>
<keyword evidence="2" id="KW-1185">Reference proteome</keyword>
<evidence type="ECO:0000313" key="1">
    <source>
        <dbReference type="EMBL" id="EDX05139.1"/>
    </source>
</evidence>
<dbReference type="EMBL" id="CM000361">
    <property type="protein sequence ID" value="EDX05139.1"/>
    <property type="molecule type" value="Genomic_DNA"/>
</dbReference>
<accession>B4Q6F7</accession>
<proteinExistence type="predicted"/>
<organism evidence="1 2">
    <name type="scientific">Drosophila simulans</name>
    <name type="common">Fruit fly</name>
    <dbReference type="NCBI Taxonomy" id="7240"/>
    <lineage>
        <taxon>Eukaryota</taxon>
        <taxon>Metazoa</taxon>
        <taxon>Ecdysozoa</taxon>
        <taxon>Arthropoda</taxon>
        <taxon>Hexapoda</taxon>
        <taxon>Insecta</taxon>
        <taxon>Pterygota</taxon>
        <taxon>Neoptera</taxon>
        <taxon>Endopterygota</taxon>
        <taxon>Diptera</taxon>
        <taxon>Brachycera</taxon>
        <taxon>Muscomorpha</taxon>
        <taxon>Ephydroidea</taxon>
        <taxon>Drosophilidae</taxon>
        <taxon>Drosophila</taxon>
        <taxon>Sophophora</taxon>
    </lineage>
</organism>
<dbReference type="PhylomeDB" id="B4Q6F7"/>
<reference evidence="1 2" key="1">
    <citation type="journal article" date="2007" name="Nature">
        <title>Evolution of genes and genomes on the Drosophila phylogeny.</title>
        <authorList>
            <consortium name="Drosophila 12 Genomes Consortium"/>
            <person name="Clark A.G."/>
            <person name="Eisen M.B."/>
            <person name="Smith D.R."/>
            <person name="Bergman C.M."/>
            <person name="Oliver B."/>
            <person name="Markow T.A."/>
            <person name="Kaufman T.C."/>
            <person name="Kellis M."/>
            <person name="Gelbart W."/>
            <person name="Iyer V.N."/>
            <person name="Pollard D.A."/>
            <person name="Sackton T.B."/>
            <person name="Larracuente A.M."/>
            <person name="Singh N.D."/>
            <person name="Abad J.P."/>
            <person name="Abt D.N."/>
            <person name="Adryan B."/>
            <person name="Aguade M."/>
            <person name="Akashi H."/>
            <person name="Anderson W.W."/>
            <person name="Aquadro C.F."/>
            <person name="Ardell D.H."/>
            <person name="Arguello R."/>
            <person name="Artieri C.G."/>
            <person name="Barbash D.A."/>
            <person name="Barker D."/>
            <person name="Barsanti P."/>
            <person name="Batterham P."/>
            <person name="Batzoglou S."/>
            <person name="Begun D."/>
            <person name="Bhutkar A."/>
            <person name="Blanco E."/>
            <person name="Bosak S.A."/>
            <person name="Bradley R.K."/>
            <person name="Brand A.D."/>
            <person name="Brent M.R."/>
            <person name="Brooks A.N."/>
            <person name="Brown R.H."/>
            <person name="Butlin R.K."/>
            <person name="Caggese C."/>
            <person name="Calvi B.R."/>
            <person name="Bernardo de Carvalho A."/>
            <person name="Caspi A."/>
            <person name="Castrezana S."/>
            <person name="Celniker S.E."/>
            <person name="Chang J.L."/>
            <person name="Chapple C."/>
            <person name="Chatterji S."/>
            <person name="Chinwalla A."/>
            <person name="Civetta A."/>
            <person name="Clifton S.W."/>
            <person name="Comeron J.M."/>
            <person name="Costello J.C."/>
            <person name="Coyne J.A."/>
            <person name="Daub J."/>
            <person name="David R.G."/>
            <person name="Delcher A.L."/>
            <person name="Delehaunty K."/>
            <person name="Do C.B."/>
            <person name="Ebling H."/>
            <person name="Edwards K."/>
            <person name="Eickbush T."/>
            <person name="Evans J.D."/>
            <person name="Filipski A."/>
            <person name="Findeiss S."/>
            <person name="Freyhult E."/>
            <person name="Fulton L."/>
            <person name="Fulton R."/>
            <person name="Garcia A.C."/>
            <person name="Gardiner A."/>
            <person name="Garfield D.A."/>
            <person name="Garvin B.E."/>
            <person name="Gibson G."/>
            <person name="Gilbert D."/>
            <person name="Gnerre S."/>
            <person name="Godfrey J."/>
            <person name="Good R."/>
            <person name="Gotea V."/>
            <person name="Gravely B."/>
            <person name="Greenberg A.J."/>
            <person name="Griffiths-Jones S."/>
            <person name="Gross S."/>
            <person name="Guigo R."/>
            <person name="Gustafson E.A."/>
            <person name="Haerty W."/>
            <person name="Hahn M.W."/>
            <person name="Halligan D.L."/>
            <person name="Halpern A.L."/>
            <person name="Halter G.M."/>
            <person name="Han M.V."/>
            <person name="Heger A."/>
            <person name="Hillier L."/>
            <person name="Hinrichs A.S."/>
            <person name="Holmes I."/>
            <person name="Hoskins R.A."/>
            <person name="Hubisz M.J."/>
            <person name="Hultmark D."/>
            <person name="Huntley M.A."/>
            <person name="Jaffe D.B."/>
            <person name="Jagadeeshan S."/>
            <person name="Jeck W.R."/>
            <person name="Johnson J."/>
            <person name="Jones C.D."/>
            <person name="Jordan W.C."/>
            <person name="Karpen G.H."/>
            <person name="Kataoka E."/>
            <person name="Keightley P.D."/>
            <person name="Kheradpour P."/>
            <person name="Kirkness E.F."/>
            <person name="Koerich L.B."/>
            <person name="Kristiansen K."/>
            <person name="Kudrna D."/>
            <person name="Kulathinal R.J."/>
            <person name="Kumar S."/>
            <person name="Kwok R."/>
            <person name="Lander E."/>
            <person name="Langley C.H."/>
            <person name="Lapoint R."/>
            <person name="Lazzaro B.P."/>
            <person name="Lee S.J."/>
            <person name="Levesque L."/>
            <person name="Li R."/>
            <person name="Lin C.F."/>
            <person name="Lin M.F."/>
            <person name="Lindblad-Toh K."/>
            <person name="Llopart A."/>
            <person name="Long M."/>
            <person name="Low L."/>
            <person name="Lozovsky E."/>
            <person name="Lu J."/>
            <person name="Luo M."/>
            <person name="Machado C.A."/>
            <person name="Makalowski W."/>
            <person name="Marzo M."/>
            <person name="Matsuda M."/>
            <person name="Matzkin L."/>
            <person name="McAllister B."/>
            <person name="McBride C.S."/>
            <person name="McKernan B."/>
            <person name="McKernan K."/>
            <person name="Mendez-Lago M."/>
            <person name="Minx P."/>
            <person name="Mollenhauer M.U."/>
            <person name="Montooth K."/>
            <person name="Mount S.M."/>
            <person name="Mu X."/>
            <person name="Myers E."/>
            <person name="Negre B."/>
            <person name="Newfeld S."/>
            <person name="Nielsen R."/>
            <person name="Noor M.A."/>
            <person name="O'Grady P."/>
            <person name="Pachter L."/>
            <person name="Papaceit M."/>
            <person name="Parisi M.J."/>
            <person name="Parisi M."/>
            <person name="Parts L."/>
            <person name="Pedersen J.S."/>
            <person name="Pesole G."/>
            <person name="Phillippy A.M."/>
            <person name="Ponting C.P."/>
            <person name="Pop M."/>
            <person name="Porcelli D."/>
            <person name="Powell J.R."/>
            <person name="Prohaska S."/>
            <person name="Pruitt K."/>
            <person name="Puig M."/>
            <person name="Quesneville H."/>
            <person name="Ram K.R."/>
            <person name="Rand D."/>
            <person name="Rasmussen M.D."/>
            <person name="Reed L.K."/>
            <person name="Reenan R."/>
            <person name="Reily A."/>
            <person name="Remington K.A."/>
            <person name="Rieger T.T."/>
            <person name="Ritchie M.G."/>
            <person name="Robin C."/>
            <person name="Rogers Y.H."/>
            <person name="Rohde C."/>
            <person name="Rozas J."/>
            <person name="Rubenfield M.J."/>
            <person name="Ruiz A."/>
            <person name="Russo S."/>
            <person name="Salzberg S.L."/>
            <person name="Sanchez-Gracia A."/>
            <person name="Saranga D.J."/>
            <person name="Sato H."/>
            <person name="Schaeffer S.W."/>
            <person name="Schatz M.C."/>
            <person name="Schlenke T."/>
            <person name="Schwartz R."/>
            <person name="Segarra C."/>
            <person name="Singh R.S."/>
            <person name="Sirot L."/>
            <person name="Sirota M."/>
            <person name="Sisneros N.B."/>
            <person name="Smith C.D."/>
            <person name="Smith T.F."/>
            <person name="Spieth J."/>
            <person name="Stage D.E."/>
            <person name="Stark A."/>
            <person name="Stephan W."/>
            <person name="Strausberg R.L."/>
            <person name="Strempel S."/>
            <person name="Sturgill D."/>
            <person name="Sutton G."/>
            <person name="Sutton G.G."/>
            <person name="Tao W."/>
            <person name="Teichmann S."/>
            <person name="Tobari Y.N."/>
            <person name="Tomimura Y."/>
            <person name="Tsolas J.M."/>
            <person name="Valente V.L."/>
            <person name="Venter E."/>
            <person name="Venter J.C."/>
            <person name="Vicario S."/>
            <person name="Vieira F.G."/>
            <person name="Vilella A.J."/>
            <person name="Villasante A."/>
            <person name="Walenz B."/>
            <person name="Wang J."/>
            <person name="Wasserman M."/>
            <person name="Watts T."/>
            <person name="Wilson D."/>
            <person name="Wilson R.K."/>
            <person name="Wing R.A."/>
            <person name="Wolfner M.F."/>
            <person name="Wong A."/>
            <person name="Wong G.K."/>
            <person name="Wu C.I."/>
            <person name="Wu G."/>
            <person name="Yamamoto D."/>
            <person name="Yang H.P."/>
            <person name="Yang S.P."/>
            <person name="Yorke J.A."/>
            <person name="Yoshida K."/>
            <person name="Zdobnov E."/>
            <person name="Zhang P."/>
            <person name="Zhang Y."/>
            <person name="Zimin A.V."/>
            <person name="Baldwin J."/>
            <person name="Abdouelleil A."/>
            <person name="Abdulkadir J."/>
            <person name="Abebe A."/>
            <person name="Abera B."/>
            <person name="Abreu J."/>
            <person name="Acer S.C."/>
            <person name="Aftuck L."/>
            <person name="Alexander A."/>
            <person name="An P."/>
            <person name="Anderson E."/>
            <person name="Anderson S."/>
            <person name="Arachi H."/>
            <person name="Azer M."/>
            <person name="Bachantsang P."/>
            <person name="Barry A."/>
            <person name="Bayul T."/>
            <person name="Berlin A."/>
            <person name="Bessette D."/>
            <person name="Bloom T."/>
            <person name="Blye J."/>
            <person name="Boguslavskiy L."/>
            <person name="Bonnet C."/>
            <person name="Boukhgalter B."/>
            <person name="Bourzgui I."/>
            <person name="Brown A."/>
            <person name="Cahill P."/>
            <person name="Channer S."/>
            <person name="Cheshatsang Y."/>
            <person name="Chuda L."/>
            <person name="Citroen M."/>
            <person name="Collymore A."/>
            <person name="Cooke P."/>
            <person name="Costello M."/>
            <person name="D'Aco K."/>
            <person name="Daza R."/>
            <person name="De Haan G."/>
            <person name="DeGray S."/>
            <person name="DeMaso C."/>
            <person name="Dhargay N."/>
            <person name="Dooley K."/>
            <person name="Dooley E."/>
            <person name="Doricent M."/>
            <person name="Dorje P."/>
            <person name="Dorjee K."/>
            <person name="Dupes A."/>
            <person name="Elong R."/>
            <person name="Falk J."/>
            <person name="Farina A."/>
            <person name="Faro S."/>
            <person name="Ferguson D."/>
            <person name="Fisher S."/>
            <person name="Foley C.D."/>
            <person name="Franke A."/>
            <person name="Friedrich D."/>
            <person name="Gadbois L."/>
            <person name="Gearin G."/>
            <person name="Gearin C.R."/>
            <person name="Giannoukos G."/>
            <person name="Goode T."/>
            <person name="Graham J."/>
            <person name="Grandbois E."/>
            <person name="Grewal S."/>
            <person name="Gyaltsen K."/>
            <person name="Hafez N."/>
            <person name="Hagos B."/>
            <person name="Hall J."/>
            <person name="Henson C."/>
            <person name="Hollinger A."/>
            <person name="Honan T."/>
            <person name="Huard M.D."/>
            <person name="Hughes L."/>
            <person name="Hurhula B."/>
            <person name="Husby M.E."/>
            <person name="Kamat A."/>
            <person name="Kanga B."/>
            <person name="Kashin S."/>
            <person name="Khazanovich D."/>
            <person name="Kisner P."/>
            <person name="Lance K."/>
            <person name="Lara M."/>
            <person name="Lee W."/>
            <person name="Lennon N."/>
            <person name="Letendre F."/>
            <person name="LeVine R."/>
            <person name="Lipovsky A."/>
            <person name="Liu X."/>
            <person name="Liu J."/>
            <person name="Liu S."/>
            <person name="Lokyitsang T."/>
            <person name="Lokyitsang Y."/>
            <person name="Lubonja R."/>
            <person name="Lui A."/>
            <person name="MacDonald P."/>
            <person name="Magnisalis V."/>
            <person name="Maru K."/>
            <person name="Matthews C."/>
            <person name="McCusker W."/>
            <person name="McDonough S."/>
            <person name="Mehta T."/>
            <person name="Meldrim J."/>
            <person name="Meneus L."/>
            <person name="Mihai O."/>
            <person name="Mihalev A."/>
            <person name="Mihova T."/>
            <person name="Mittelman R."/>
            <person name="Mlenga V."/>
            <person name="Montmayeur A."/>
            <person name="Mulrain L."/>
            <person name="Navidi A."/>
            <person name="Naylor J."/>
            <person name="Negash T."/>
            <person name="Nguyen T."/>
            <person name="Nguyen N."/>
            <person name="Nicol R."/>
            <person name="Norbu C."/>
            <person name="Norbu N."/>
            <person name="Novod N."/>
            <person name="O'Neill B."/>
            <person name="Osman S."/>
            <person name="Markiewicz E."/>
            <person name="Oyono O.L."/>
            <person name="Patti C."/>
            <person name="Phunkhang P."/>
            <person name="Pierre F."/>
            <person name="Priest M."/>
            <person name="Raghuraman S."/>
            <person name="Rege F."/>
            <person name="Reyes R."/>
            <person name="Rise C."/>
            <person name="Rogov P."/>
            <person name="Ross K."/>
            <person name="Ryan E."/>
            <person name="Settipalli S."/>
            <person name="Shea T."/>
            <person name="Sherpa N."/>
            <person name="Shi L."/>
            <person name="Shih D."/>
            <person name="Sparrow T."/>
            <person name="Spaulding J."/>
            <person name="Stalker J."/>
            <person name="Stange-Thomann N."/>
            <person name="Stavropoulos S."/>
            <person name="Stone C."/>
            <person name="Strader C."/>
            <person name="Tesfaye S."/>
            <person name="Thomson T."/>
            <person name="Thoulutsang Y."/>
            <person name="Thoulutsang D."/>
            <person name="Topham K."/>
            <person name="Topping I."/>
            <person name="Tsamla T."/>
            <person name="Vassiliev H."/>
            <person name="Vo A."/>
            <person name="Wangchuk T."/>
            <person name="Wangdi T."/>
            <person name="Weiand M."/>
            <person name="Wilkinson J."/>
            <person name="Wilson A."/>
            <person name="Yadav S."/>
            <person name="Young G."/>
            <person name="Yu Q."/>
            <person name="Zembek L."/>
            <person name="Zhong D."/>
            <person name="Zimmer A."/>
            <person name="Zwirko Z."/>
            <person name="Jaffe D.B."/>
            <person name="Alvarez P."/>
            <person name="Brockman W."/>
            <person name="Butler J."/>
            <person name="Chin C."/>
            <person name="Gnerre S."/>
            <person name="Grabherr M."/>
            <person name="Kleber M."/>
            <person name="Mauceli E."/>
            <person name="MacCallum I."/>
        </authorList>
    </citation>
    <scope>NUCLEOTIDE SEQUENCE [LARGE SCALE GENOMIC DNA]</scope>
    <source>
        <strain evidence="2">white501</strain>
    </source>
</reference>
<dbReference type="OrthoDB" id="8023081at2759"/>
<dbReference type="HOGENOM" id="CLU_1066614_0_0_1"/>
<protein>
    <submittedName>
        <fullName evidence="1">GD24012</fullName>
    </submittedName>
</protein>
<dbReference type="OMA" id="CKLPCTT"/>
<dbReference type="AlphaFoldDB" id="B4Q6F7"/>
<name>B4Q6F7_DROSI</name>